<evidence type="ECO:0000313" key="4">
    <source>
        <dbReference type="Proteomes" id="UP000237968"/>
    </source>
</evidence>
<dbReference type="Pfam" id="PF13672">
    <property type="entry name" value="PP2C_2"/>
    <property type="match status" value="1"/>
</dbReference>
<feature type="region of interest" description="Disordered" evidence="1">
    <location>
        <begin position="255"/>
        <end position="277"/>
    </location>
</feature>
<gene>
    <name evidence="3" type="primary">stp_3</name>
    <name evidence="3" type="ORF">ENSA5_07480</name>
</gene>
<organism evidence="3 4">
    <name type="scientific">Enhygromyxa salina</name>
    <dbReference type="NCBI Taxonomy" id="215803"/>
    <lineage>
        <taxon>Bacteria</taxon>
        <taxon>Pseudomonadati</taxon>
        <taxon>Myxococcota</taxon>
        <taxon>Polyangia</taxon>
        <taxon>Nannocystales</taxon>
        <taxon>Nannocystaceae</taxon>
        <taxon>Enhygromyxa</taxon>
    </lineage>
</organism>
<protein>
    <submittedName>
        <fullName evidence="3">Serine/threonine phosphatase stp</fullName>
        <ecNumber evidence="3">3.1.3.16</ecNumber>
    </submittedName>
</protein>
<accession>A0A2S9YHD6</accession>
<dbReference type="EMBL" id="PVNK01000037">
    <property type="protein sequence ID" value="PRQ04517.1"/>
    <property type="molecule type" value="Genomic_DNA"/>
</dbReference>
<dbReference type="SMART" id="SM00332">
    <property type="entry name" value="PP2Cc"/>
    <property type="match status" value="1"/>
</dbReference>
<dbReference type="PANTHER" id="PTHR47992">
    <property type="entry name" value="PROTEIN PHOSPHATASE"/>
    <property type="match status" value="1"/>
</dbReference>
<dbReference type="Proteomes" id="UP000237968">
    <property type="component" value="Unassembled WGS sequence"/>
</dbReference>
<dbReference type="CDD" id="cd00143">
    <property type="entry name" value="PP2Cc"/>
    <property type="match status" value="1"/>
</dbReference>
<dbReference type="SMART" id="SM00331">
    <property type="entry name" value="PP2C_SIG"/>
    <property type="match status" value="1"/>
</dbReference>
<proteinExistence type="predicted"/>
<reference evidence="3 4" key="1">
    <citation type="submission" date="2018-03" db="EMBL/GenBank/DDBJ databases">
        <title>Draft Genome Sequences of the Obligatory Marine Myxobacteria Enhygromyxa salina SWB005.</title>
        <authorList>
            <person name="Poehlein A."/>
            <person name="Moghaddam J.A."/>
            <person name="Harms H."/>
            <person name="Alanjari M."/>
            <person name="Koenig G.M."/>
            <person name="Daniel R."/>
            <person name="Schaeberle T.F."/>
        </authorList>
    </citation>
    <scope>NUCLEOTIDE SEQUENCE [LARGE SCALE GENOMIC DNA]</scope>
    <source>
        <strain evidence="3 4">SWB005</strain>
    </source>
</reference>
<feature type="domain" description="PPM-type phosphatase" evidence="2">
    <location>
        <begin position="1"/>
        <end position="251"/>
    </location>
</feature>
<dbReference type="Gene3D" id="3.60.40.10">
    <property type="entry name" value="PPM-type phosphatase domain"/>
    <property type="match status" value="1"/>
</dbReference>
<dbReference type="EC" id="3.1.3.16" evidence="3"/>
<keyword evidence="3" id="KW-0378">Hydrolase</keyword>
<evidence type="ECO:0000259" key="2">
    <source>
        <dbReference type="PROSITE" id="PS51746"/>
    </source>
</evidence>
<dbReference type="GO" id="GO:0004722">
    <property type="term" value="F:protein serine/threonine phosphatase activity"/>
    <property type="evidence" value="ECO:0007669"/>
    <property type="project" value="UniProtKB-EC"/>
</dbReference>
<dbReference type="InterPro" id="IPR001932">
    <property type="entry name" value="PPM-type_phosphatase-like_dom"/>
</dbReference>
<sequence length="277" mass="30172">MVREMRLSAWPITDVGRVRSHNEDSHLVNDELGLFLVADGMGGHAGGAHASRTCVDVVSRVVQRGLQGLSDMPREIAQSAVNDLLGAAASEASARIFDHAQHEPTLHGMGTTLTGMLFHQERAHIVHVGDSRCYLFRSGVARQLTNDHSWLNEQVQAGLLTEEEAALSDLKHIITRSVGFEREVQADVLTVNVSPGDAFLLCSDGLCNYIELDELAELARQHFYADLPRVCMDIALERGGEDNITVVVIGASNGADRRRGPRPQRKTIADTLPPVDG</sequence>
<dbReference type="SUPFAM" id="SSF81606">
    <property type="entry name" value="PP2C-like"/>
    <property type="match status" value="1"/>
</dbReference>
<dbReference type="PROSITE" id="PS51746">
    <property type="entry name" value="PPM_2"/>
    <property type="match status" value="1"/>
</dbReference>
<keyword evidence="4" id="KW-1185">Reference proteome</keyword>
<name>A0A2S9YHD6_9BACT</name>
<dbReference type="InterPro" id="IPR036457">
    <property type="entry name" value="PPM-type-like_dom_sf"/>
</dbReference>
<evidence type="ECO:0000313" key="3">
    <source>
        <dbReference type="EMBL" id="PRQ04517.1"/>
    </source>
</evidence>
<evidence type="ECO:0000256" key="1">
    <source>
        <dbReference type="SAM" id="MobiDB-lite"/>
    </source>
</evidence>
<dbReference type="InterPro" id="IPR015655">
    <property type="entry name" value="PP2C"/>
</dbReference>
<comment type="caution">
    <text evidence="3">The sequence shown here is derived from an EMBL/GenBank/DDBJ whole genome shotgun (WGS) entry which is preliminary data.</text>
</comment>
<dbReference type="AlphaFoldDB" id="A0A2S9YHD6"/>